<keyword evidence="1" id="KW-0560">Oxidoreductase</keyword>
<feature type="domain" description="NAD-dependent epimerase/dehydratase" evidence="2">
    <location>
        <begin position="11"/>
        <end position="251"/>
    </location>
</feature>
<dbReference type="OMA" id="KNEECWA"/>
<dbReference type="STRING" id="44689.Q86AQ3"/>
<dbReference type="InterPro" id="IPR036291">
    <property type="entry name" value="NAD(P)-bd_dom_sf"/>
</dbReference>
<dbReference type="PANTHER" id="PTHR10366">
    <property type="entry name" value="NAD DEPENDENT EPIMERASE/DEHYDRATASE"/>
    <property type="match status" value="1"/>
</dbReference>
<keyword evidence="4" id="KW-1185">Reference proteome</keyword>
<dbReference type="GeneID" id="8620921"/>
<accession>Q86AQ3</accession>
<dbReference type="Pfam" id="PF01370">
    <property type="entry name" value="Epimerase"/>
    <property type="match status" value="1"/>
</dbReference>
<evidence type="ECO:0000259" key="2">
    <source>
        <dbReference type="Pfam" id="PF01370"/>
    </source>
</evidence>
<dbReference type="GO" id="GO:0045335">
    <property type="term" value="C:phagocytic vesicle"/>
    <property type="evidence" value="ECO:0007005"/>
    <property type="project" value="dictyBase"/>
</dbReference>
<dbReference type="PANTHER" id="PTHR10366:SF451">
    <property type="entry name" value="3-BETA HYDROXYSTEROID DEHYDROGENASE_ISOMERASE DOMAIN-CONTAINING PROTEIN-RELATED"/>
    <property type="match status" value="1"/>
</dbReference>
<evidence type="ECO:0000256" key="1">
    <source>
        <dbReference type="ARBA" id="ARBA00023002"/>
    </source>
</evidence>
<dbReference type="FunFam" id="3.40.50.720:FF:001069">
    <property type="entry name" value="Uncharacterized protein"/>
    <property type="match status" value="1"/>
</dbReference>
<dbReference type="eggNOG" id="KOG1502">
    <property type="taxonomic scope" value="Eukaryota"/>
</dbReference>
<dbReference type="Gene3D" id="3.40.50.720">
    <property type="entry name" value="NAD(P)-binding Rossmann-like Domain"/>
    <property type="match status" value="1"/>
</dbReference>
<dbReference type="dictyBase" id="DDB_G0277203"/>
<dbReference type="VEuPathDB" id="AmoebaDB:DDB_G0277203"/>
<dbReference type="KEGG" id="ddi:DDB_G0277203"/>
<dbReference type="AlphaFoldDB" id="Q86AQ3"/>
<dbReference type="FunCoup" id="Q86AQ3">
    <property type="interactions" value="86"/>
</dbReference>
<protein>
    <submittedName>
        <fullName evidence="3">NAD-dependent epimerase/dehydratase family protein</fullName>
    </submittedName>
</protein>
<gene>
    <name evidence="3" type="ORF">DDB_G0277203</name>
</gene>
<proteinExistence type="predicted"/>
<dbReference type="RefSeq" id="XP_642727.1">
    <property type="nucleotide sequence ID" value="XM_637635.1"/>
</dbReference>
<evidence type="ECO:0000313" key="3">
    <source>
        <dbReference type="EMBL" id="EAL68787.1"/>
    </source>
</evidence>
<dbReference type="PhylomeDB" id="Q86AQ3"/>
<dbReference type="SMR" id="Q86AQ3"/>
<dbReference type="InterPro" id="IPR050425">
    <property type="entry name" value="NAD(P)_dehydrat-like"/>
</dbReference>
<accession>Q54ZY9</accession>
<name>Q86AQ3_DICDI</name>
<dbReference type="HOGENOM" id="CLU_007383_9_2_1"/>
<dbReference type="Proteomes" id="UP000002195">
    <property type="component" value="Unassembled WGS sequence"/>
</dbReference>
<dbReference type="InterPro" id="IPR001509">
    <property type="entry name" value="Epimerase_deHydtase"/>
</dbReference>
<sequence>MSIVENNDNLVAVTGATGFLGAYIVRDLLEQNYRVLAFVRDPYNQEKLKTLKSFDPTGSKLTFTGGDLETIDYEKELKNVNYVIHTASPFKYSSPDPWGEIINPAINGTLGVLKAASKISTIKKVIVTSSGLAVYDIGTKKPEINDDDWSNVQDPINQPYPYSKVAAEKKAWEYIKENNENPSTNHFKLVVINPSYILGAALSPLVNASVATIVRHLTLAEKPRNVAIGVVDVRDVSRSHLIALENDDANDQRLLVSAKVVTFKSISDSIVQLFPQFKFNTNTLNNEDPEPFIFNLKSTKLDKLNFGQFIPFDETLKTMTKHLLDLKIINPELKN</sequence>
<comment type="caution">
    <text evidence="3">The sequence shown here is derived from an EMBL/GenBank/DDBJ whole genome shotgun (WGS) entry which is preliminary data.</text>
</comment>
<dbReference type="PaxDb" id="44689-DDB0233966"/>
<dbReference type="SUPFAM" id="SSF51735">
    <property type="entry name" value="NAD(P)-binding Rossmann-fold domains"/>
    <property type="match status" value="1"/>
</dbReference>
<dbReference type="EMBL" id="AAFI02000019">
    <property type="protein sequence ID" value="EAL68787.1"/>
    <property type="molecule type" value="Genomic_DNA"/>
</dbReference>
<organism evidence="3 4">
    <name type="scientific">Dictyostelium discoideum</name>
    <name type="common">Social amoeba</name>
    <dbReference type="NCBI Taxonomy" id="44689"/>
    <lineage>
        <taxon>Eukaryota</taxon>
        <taxon>Amoebozoa</taxon>
        <taxon>Evosea</taxon>
        <taxon>Eumycetozoa</taxon>
        <taxon>Dictyostelia</taxon>
        <taxon>Dictyosteliales</taxon>
        <taxon>Dictyosteliaceae</taxon>
        <taxon>Dictyostelium</taxon>
    </lineage>
</organism>
<reference evidence="3 4" key="1">
    <citation type="journal article" date="2005" name="Nature">
        <title>The genome of the social amoeba Dictyostelium discoideum.</title>
        <authorList>
            <consortium name="The Dictyostelium discoideum Sequencing Consortium"/>
            <person name="Eichinger L."/>
            <person name="Pachebat J.A."/>
            <person name="Glockner G."/>
            <person name="Rajandream M.A."/>
            <person name="Sucgang R."/>
            <person name="Berriman M."/>
            <person name="Song J."/>
            <person name="Olsen R."/>
            <person name="Szafranski K."/>
            <person name="Xu Q."/>
            <person name="Tunggal B."/>
            <person name="Kummerfeld S."/>
            <person name="Madera M."/>
            <person name="Konfortov B.A."/>
            <person name="Rivero F."/>
            <person name="Bankier A.T."/>
            <person name="Lehmann R."/>
            <person name="Hamlin N."/>
            <person name="Davies R."/>
            <person name="Gaudet P."/>
            <person name="Fey P."/>
            <person name="Pilcher K."/>
            <person name="Chen G."/>
            <person name="Saunders D."/>
            <person name="Sodergren E."/>
            <person name="Davis P."/>
            <person name="Kerhornou A."/>
            <person name="Nie X."/>
            <person name="Hall N."/>
            <person name="Anjard C."/>
            <person name="Hemphill L."/>
            <person name="Bason N."/>
            <person name="Farbrother P."/>
            <person name="Desany B."/>
            <person name="Just E."/>
            <person name="Morio T."/>
            <person name="Rost R."/>
            <person name="Churcher C."/>
            <person name="Cooper J."/>
            <person name="Haydock S."/>
            <person name="van Driessche N."/>
            <person name="Cronin A."/>
            <person name="Goodhead I."/>
            <person name="Muzny D."/>
            <person name="Mourier T."/>
            <person name="Pain A."/>
            <person name="Lu M."/>
            <person name="Harper D."/>
            <person name="Lindsay R."/>
            <person name="Hauser H."/>
            <person name="James K."/>
            <person name="Quiles M."/>
            <person name="Madan Babu M."/>
            <person name="Saito T."/>
            <person name="Buchrieser C."/>
            <person name="Wardroper A."/>
            <person name="Felder M."/>
            <person name="Thangavelu M."/>
            <person name="Johnson D."/>
            <person name="Knights A."/>
            <person name="Loulseged H."/>
            <person name="Mungall K."/>
            <person name="Oliver K."/>
            <person name="Price C."/>
            <person name="Quail M.A."/>
            <person name="Urushihara H."/>
            <person name="Hernandez J."/>
            <person name="Rabbinowitsch E."/>
            <person name="Steffen D."/>
            <person name="Sanders M."/>
            <person name="Ma J."/>
            <person name="Kohara Y."/>
            <person name="Sharp S."/>
            <person name="Simmonds M."/>
            <person name="Spiegler S."/>
            <person name="Tivey A."/>
            <person name="Sugano S."/>
            <person name="White B."/>
            <person name="Walker D."/>
            <person name="Woodward J."/>
            <person name="Winckler T."/>
            <person name="Tanaka Y."/>
            <person name="Shaulsky G."/>
            <person name="Schleicher M."/>
            <person name="Weinstock G."/>
            <person name="Rosenthal A."/>
            <person name="Cox E.C."/>
            <person name="Chisholm R.L."/>
            <person name="Gibbs R."/>
            <person name="Loomis W.F."/>
            <person name="Platzer M."/>
            <person name="Kay R.R."/>
            <person name="Williams J."/>
            <person name="Dear P.H."/>
            <person name="Noegel A.A."/>
            <person name="Barrell B."/>
            <person name="Kuspa A."/>
        </authorList>
    </citation>
    <scope>NUCLEOTIDE SEQUENCE [LARGE SCALE GENOMIC DNA]</scope>
    <source>
        <strain evidence="3 4">AX4</strain>
    </source>
</reference>
<dbReference type="GO" id="GO:0016616">
    <property type="term" value="F:oxidoreductase activity, acting on the CH-OH group of donors, NAD or NADP as acceptor"/>
    <property type="evidence" value="ECO:0000318"/>
    <property type="project" value="GO_Central"/>
</dbReference>
<dbReference type="InParanoid" id="Q86AQ3"/>
<evidence type="ECO:0000313" key="4">
    <source>
        <dbReference type="Proteomes" id="UP000002195"/>
    </source>
</evidence>